<dbReference type="Pfam" id="PF12647">
    <property type="entry name" value="RNHCP"/>
    <property type="match status" value="1"/>
</dbReference>
<sequence>MSEYKKEFICPNCGWSSSLDMNIDEPDHCPNCLAAIHKEDTEGYECGGMLEAVGIWVKSDDEWYIIQRCSLCGEMMLAPVTERDSRIKILSIASKPLSSPPFPVDRLEELTKMMGGRGKIKI</sequence>
<dbReference type="Proteomes" id="UP000823902">
    <property type="component" value="Unassembled WGS sequence"/>
</dbReference>
<evidence type="ECO:0000259" key="1">
    <source>
        <dbReference type="Pfam" id="PF12647"/>
    </source>
</evidence>
<proteinExistence type="predicted"/>
<dbReference type="AlphaFoldDB" id="A0A9D2Q7U9"/>
<evidence type="ECO:0000313" key="2">
    <source>
        <dbReference type="EMBL" id="HJC74463.1"/>
    </source>
</evidence>
<reference evidence="2" key="2">
    <citation type="submission" date="2021-04" db="EMBL/GenBank/DDBJ databases">
        <authorList>
            <person name="Gilroy R."/>
        </authorList>
    </citation>
    <scope>NUCLEOTIDE SEQUENCE</scope>
    <source>
        <strain evidence="2">CHK196-7946</strain>
    </source>
</reference>
<comment type="caution">
    <text evidence="2">The sequence shown here is derived from an EMBL/GenBank/DDBJ whole genome shotgun (WGS) entry which is preliminary data.</text>
</comment>
<organism evidence="2 3">
    <name type="scientific">Candidatus Mediterraneibacter faecavium</name>
    <dbReference type="NCBI Taxonomy" id="2838668"/>
    <lineage>
        <taxon>Bacteria</taxon>
        <taxon>Bacillati</taxon>
        <taxon>Bacillota</taxon>
        <taxon>Clostridia</taxon>
        <taxon>Lachnospirales</taxon>
        <taxon>Lachnospiraceae</taxon>
        <taxon>Mediterraneibacter</taxon>
    </lineage>
</organism>
<reference evidence="2" key="1">
    <citation type="journal article" date="2021" name="PeerJ">
        <title>Extensive microbial diversity within the chicken gut microbiome revealed by metagenomics and culture.</title>
        <authorList>
            <person name="Gilroy R."/>
            <person name="Ravi A."/>
            <person name="Getino M."/>
            <person name="Pursley I."/>
            <person name="Horton D.L."/>
            <person name="Alikhan N.F."/>
            <person name="Baker D."/>
            <person name="Gharbi K."/>
            <person name="Hall N."/>
            <person name="Watson M."/>
            <person name="Adriaenssens E.M."/>
            <person name="Foster-Nyarko E."/>
            <person name="Jarju S."/>
            <person name="Secka A."/>
            <person name="Antonio M."/>
            <person name="Oren A."/>
            <person name="Chaudhuri R.R."/>
            <person name="La Ragione R."/>
            <person name="Hildebrand F."/>
            <person name="Pallen M.J."/>
        </authorList>
    </citation>
    <scope>NUCLEOTIDE SEQUENCE</scope>
    <source>
        <strain evidence="2">CHK196-7946</strain>
    </source>
</reference>
<gene>
    <name evidence="2" type="ORF">H9697_05890</name>
</gene>
<evidence type="ECO:0000313" key="3">
    <source>
        <dbReference type="Proteomes" id="UP000823902"/>
    </source>
</evidence>
<dbReference type="InterPro" id="IPR024439">
    <property type="entry name" value="RNHCP"/>
</dbReference>
<dbReference type="EMBL" id="DWVY01000028">
    <property type="protein sequence ID" value="HJC74463.1"/>
    <property type="molecule type" value="Genomic_DNA"/>
</dbReference>
<accession>A0A9D2Q7U9</accession>
<protein>
    <submittedName>
        <fullName evidence="2">RNHCP domain-containing protein</fullName>
    </submittedName>
</protein>
<name>A0A9D2Q7U9_9FIRM</name>
<feature type="domain" description="RNHCP" evidence="1">
    <location>
        <begin position="6"/>
        <end position="89"/>
    </location>
</feature>